<evidence type="ECO:0000259" key="1">
    <source>
        <dbReference type="Pfam" id="PF04054"/>
    </source>
</evidence>
<dbReference type="GO" id="GO:0000288">
    <property type="term" value="P:nuclear-transcribed mRNA catabolic process, deadenylation-dependent decay"/>
    <property type="evidence" value="ECO:0007669"/>
    <property type="project" value="TreeGrafter"/>
</dbReference>
<dbReference type="GO" id="GO:0060090">
    <property type="term" value="F:molecular adaptor activity"/>
    <property type="evidence" value="ECO:0007669"/>
    <property type="project" value="TreeGrafter"/>
</dbReference>
<dbReference type="AlphaFoldDB" id="A0A5B0Q7I7"/>
<dbReference type="PANTHER" id="PTHR13162">
    <property type="entry name" value="CCR4-NOT TRANSCRIPTION COMPLEX"/>
    <property type="match status" value="1"/>
</dbReference>
<protein>
    <recommendedName>
        <fullName evidence="1">CCR4-Not complex component Not1 C-terminal domain-containing protein</fullName>
    </recommendedName>
</protein>
<dbReference type="Proteomes" id="UP000324748">
    <property type="component" value="Unassembled WGS sequence"/>
</dbReference>
<comment type="caution">
    <text evidence="2">The sequence shown here is derived from an EMBL/GenBank/DDBJ whole genome shotgun (WGS) entry which is preliminary data.</text>
</comment>
<dbReference type="PANTHER" id="PTHR13162:SF8">
    <property type="entry name" value="CCR4-NOT TRANSCRIPTION COMPLEX SUBUNIT 1"/>
    <property type="match status" value="1"/>
</dbReference>
<sequence>MGSDVLELVLNREAIYRVHQLALSTWDPEGQRSLVPVLPGVYSSIPSNLIESMQPSNFPGFTTSWMALISHRLLIPKLLMFKDREGWSTVHRLLLGHLRFLRPFLASGTLDDVGWTLYTGTVRIFLVLLHDFPTFLSVYHHTLCSALPPHCIQLSNLILAAFPLGVRLHDPFVPGFNLKSLPDSRISPTIISDFTHVLAQAELHQLVDKATSAASPQIAVVPITDRLTHPTKSTEGTVYDIPLLNSLGLYLYLGVQDILRVERESVPLYDSSCTSATIYKQLVNEIDPEGGEGTSGGGVFGTLGRPTTHPFGVIYAFIKFLSQCGTTTAANTNTNLNHGNHRIGNGNGNTLAMEKAGDADGLGSSLESLKAVKKSQELMALFVICRKHVLMVGLGT</sequence>
<dbReference type="OrthoDB" id="1933107at2759"/>
<keyword evidence="3" id="KW-1185">Reference proteome</keyword>
<gene>
    <name evidence="2" type="ORF">PGT21_031785</name>
</gene>
<name>A0A5B0Q7I7_PUCGR</name>
<dbReference type="GO" id="GO:0030015">
    <property type="term" value="C:CCR4-NOT core complex"/>
    <property type="evidence" value="ECO:0007669"/>
    <property type="project" value="InterPro"/>
</dbReference>
<dbReference type="InterPro" id="IPR007196">
    <property type="entry name" value="CCR4-Not_Not1_C"/>
</dbReference>
<dbReference type="Pfam" id="PF04054">
    <property type="entry name" value="Not1"/>
    <property type="match status" value="1"/>
</dbReference>
<organism evidence="2 3">
    <name type="scientific">Puccinia graminis f. sp. tritici</name>
    <dbReference type="NCBI Taxonomy" id="56615"/>
    <lineage>
        <taxon>Eukaryota</taxon>
        <taxon>Fungi</taxon>
        <taxon>Dikarya</taxon>
        <taxon>Basidiomycota</taxon>
        <taxon>Pucciniomycotina</taxon>
        <taxon>Pucciniomycetes</taxon>
        <taxon>Pucciniales</taxon>
        <taxon>Pucciniaceae</taxon>
        <taxon>Puccinia</taxon>
    </lineage>
</organism>
<accession>A0A5B0Q7I7</accession>
<proteinExistence type="predicted"/>
<feature type="domain" description="CCR4-Not complex component Not1 C-terminal" evidence="1">
    <location>
        <begin position="47"/>
        <end position="290"/>
    </location>
</feature>
<dbReference type="GO" id="GO:0017148">
    <property type="term" value="P:negative regulation of translation"/>
    <property type="evidence" value="ECO:0007669"/>
    <property type="project" value="InterPro"/>
</dbReference>
<reference evidence="2 3" key="1">
    <citation type="submission" date="2019-05" db="EMBL/GenBank/DDBJ databases">
        <title>Emergence of the Ug99 lineage of the wheat stem rust pathogen through somatic hybridization.</title>
        <authorList>
            <person name="Li F."/>
            <person name="Upadhyaya N.M."/>
            <person name="Sperschneider J."/>
            <person name="Matny O."/>
            <person name="Nguyen-Phuc H."/>
            <person name="Mago R."/>
            <person name="Raley C."/>
            <person name="Miller M.E."/>
            <person name="Silverstein K.A.T."/>
            <person name="Henningsen E."/>
            <person name="Hirsch C.D."/>
            <person name="Visser B."/>
            <person name="Pretorius Z.A."/>
            <person name="Steffenson B.J."/>
            <person name="Schwessinger B."/>
            <person name="Dodds P.N."/>
            <person name="Figueroa M."/>
        </authorList>
    </citation>
    <scope>NUCLEOTIDE SEQUENCE [LARGE SCALE GENOMIC DNA]</scope>
    <source>
        <strain evidence="2">21-0</strain>
    </source>
</reference>
<evidence type="ECO:0000313" key="2">
    <source>
        <dbReference type="EMBL" id="KAA1109033.1"/>
    </source>
</evidence>
<dbReference type="EMBL" id="VSWC01000028">
    <property type="protein sequence ID" value="KAA1109033.1"/>
    <property type="molecule type" value="Genomic_DNA"/>
</dbReference>
<evidence type="ECO:0000313" key="3">
    <source>
        <dbReference type="Proteomes" id="UP000324748"/>
    </source>
</evidence>
<dbReference type="GO" id="GO:0000932">
    <property type="term" value="C:P-body"/>
    <property type="evidence" value="ECO:0007669"/>
    <property type="project" value="TreeGrafter"/>
</dbReference>
<dbReference type="Gene3D" id="1.25.40.790">
    <property type="match status" value="1"/>
</dbReference>
<dbReference type="Gene3D" id="1.25.40.800">
    <property type="match status" value="1"/>
</dbReference>
<dbReference type="InterPro" id="IPR040398">
    <property type="entry name" value="Not1"/>
</dbReference>